<proteinExistence type="predicted"/>
<dbReference type="RefSeq" id="WP_088604304.1">
    <property type="nucleotide sequence ID" value="NZ_NJIH01000008.1"/>
</dbReference>
<dbReference type="Pfam" id="PF05988">
    <property type="entry name" value="DUF899"/>
    <property type="match status" value="1"/>
</dbReference>
<accession>A0A225MCE4</accession>
<dbReference type="OrthoDB" id="574359at2"/>
<dbReference type="InterPro" id="IPR010296">
    <property type="entry name" value="DUF899_thioredox"/>
</dbReference>
<name>A0A225MCE4_9BURK</name>
<gene>
    <name evidence="2" type="ORF">CEY11_15590</name>
</gene>
<dbReference type="InterPro" id="IPR036249">
    <property type="entry name" value="Thioredoxin-like_sf"/>
</dbReference>
<dbReference type="AlphaFoldDB" id="A0A225MCE4"/>
<protein>
    <submittedName>
        <fullName evidence="2">Thioredoxin</fullName>
    </submittedName>
</protein>
<keyword evidence="3" id="KW-1185">Reference proteome</keyword>
<dbReference type="EMBL" id="NJIH01000008">
    <property type="protein sequence ID" value="OWT58392.1"/>
    <property type="molecule type" value="Genomic_DNA"/>
</dbReference>
<dbReference type="SUPFAM" id="SSF52833">
    <property type="entry name" value="Thioredoxin-like"/>
    <property type="match status" value="1"/>
</dbReference>
<evidence type="ECO:0000256" key="1">
    <source>
        <dbReference type="SAM" id="MobiDB-lite"/>
    </source>
</evidence>
<reference evidence="3" key="1">
    <citation type="submission" date="2017-06" db="EMBL/GenBank/DDBJ databases">
        <title>Herbaspirillum phytohormonus sp. nov., isolated from the root nodule of Robinia pseudoacacia in lead-zinc mine.</title>
        <authorList>
            <person name="Fan M."/>
            <person name="Lin Y."/>
        </authorList>
    </citation>
    <scope>NUCLEOTIDE SEQUENCE [LARGE SCALE GENOMIC DNA]</scope>
    <source>
        <strain evidence="3">SC-089</strain>
    </source>
</reference>
<sequence>MRTSKVDTSTGTSTNTRSSSPASTEGHRIVSRDEWIVERKALLAREKELTHLRDRLAAERRTLPWVRVEKNYVFDTPDGGRTLADLFDGRRQLLVQHFMYAPGWEQGCPSCSFMADHSDGMNAHLAHRDVTLVAVSRATLPEIERFRRRMGWRFKWVSSYGSDFNYDFGVSFTREQVAQAPIDYNYGLWPHAYEEWPGISVFFRNGANEVFHTYSTYGRGVEVMMGTYNMLDLMPKGRDESNVEYKMEWVRHHDRYEAQPVARAQTPGSTGSVDVLFDALKYGCCH</sequence>
<evidence type="ECO:0000313" key="2">
    <source>
        <dbReference type="EMBL" id="OWT58392.1"/>
    </source>
</evidence>
<comment type="caution">
    <text evidence="2">The sequence shown here is derived from an EMBL/GenBank/DDBJ whole genome shotgun (WGS) entry which is preliminary data.</text>
</comment>
<organism evidence="2 3">
    <name type="scientific">Candidimonas nitroreducens</name>
    <dbReference type="NCBI Taxonomy" id="683354"/>
    <lineage>
        <taxon>Bacteria</taxon>
        <taxon>Pseudomonadati</taxon>
        <taxon>Pseudomonadota</taxon>
        <taxon>Betaproteobacteria</taxon>
        <taxon>Burkholderiales</taxon>
        <taxon>Alcaligenaceae</taxon>
        <taxon>Candidimonas</taxon>
    </lineage>
</organism>
<evidence type="ECO:0000313" key="3">
    <source>
        <dbReference type="Proteomes" id="UP000214603"/>
    </source>
</evidence>
<dbReference type="Proteomes" id="UP000214603">
    <property type="component" value="Unassembled WGS sequence"/>
</dbReference>
<feature type="compositionally biased region" description="Low complexity" evidence="1">
    <location>
        <begin position="8"/>
        <end position="20"/>
    </location>
</feature>
<feature type="region of interest" description="Disordered" evidence="1">
    <location>
        <begin position="1"/>
        <end position="26"/>
    </location>
</feature>